<dbReference type="GO" id="GO:0046872">
    <property type="term" value="F:metal ion binding"/>
    <property type="evidence" value="ECO:0007669"/>
    <property type="project" value="UniProtKB-KW"/>
</dbReference>
<evidence type="ECO:0000256" key="7">
    <source>
        <dbReference type="ARBA" id="ARBA00022763"/>
    </source>
</evidence>
<evidence type="ECO:0000256" key="15">
    <source>
        <dbReference type="ARBA" id="ARBA00023242"/>
    </source>
</evidence>
<evidence type="ECO:0000313" key="21">
    <source>
        <dbReference type="Proteomes" id="UP000437017"/>
    </source>
</evidence>
<comment type="catalytic activity">
    <reaction evidence="17">
        <text>ATP + H2O = ADP + phosphate + H(+)</text>
        <dbReference type="Rhea" id="RHEA:13065"/>
        <dbReference type="ChEBI" id="CHEBI:15377"/>
        <dbReference type="ChEBI" id="CHEBI:15378"/>
        <dbReference type="ChEBI" id="CHEBI:30616"/>
        <dbReference type="ChEBI" id="CHEBI:43474"/>
        <dbReference type="ChEBI" id="CHEBI:456216"/>
        <dbReference type="EC" id="5.6.2.3"/>
    </reaction>
</comment>
<evidence type="ECO:0000256" key="10">
    <source>
        <dbReference type="ARBA" id="ARBA00022840"/>
    </source>
</evidence>
<evidence type="ECO:0000256" key="5">
    <source>
        <dbReference type="ARBA" id="ARBA00022723"/>
    </source>
</evidence>
<feature type="non-terminal residue" evidence="20">
    <location>
        <position position="1"/>
    </location>
</feature>
<keyword evidence="9" id="KW-0347">Helicase</keyword>
<evidence type="ECO:0000313" key="20">
    <source>
        <dbReference type="EMBL" id="KAB0389440.1"/>
    </source>
</evidence>
<dbReference type="Pfam" id="PF13307">
    <property type="entry name" value="Helicase_C_2"/>
    <property type="match status" value="1"/>
</dbReference>
<keyword evidence="10" id="KW-0067">ATP-binding</keyword>
<dbReference type="GO" id="GO:0005524">
    <property type="term" value="F:ATP binding"/>
    <property type="evidence" value="ECO:0007669"/>
    <property type="project" value="UniProtKB-KW"/>
</dbReference>
<reference evidence="20 21" key="1">
    <citation type="journal article" date="2019" name="PLoS ONE">
        <title>Genomic analyses reveal an absence of contemporary introgressive admixture between fin whales and blue whales, despite known hybrids.</title>
        <authorList>
            <person name="Westbury M.V."/>
            <person name="Petersen B."/>
            <person name="Lorenzen E.D."/>
        </authorList>
    </citation>
    <scope>NUCLEOTIDE SEQUENCE [LARGE SCALE GENOMIC DNA]</scope>
    <source>
        <strain evidence="20">FinWhale-01</strain>
    </source>
</reference>
<dbReference type="InterPro" id="IPR045028">
    <property type="entry name" value="DinG/Rad3-like"/>
</dbReference>
<evidence type="ECO:0000256" key="12">
    <source>
        <dbReference type="ARBA" id="ARBA00023014"/>
    </source>
</evidence>
<keyword evidence="6" id="KW-0547">Nucleotide-binding</keyword>
<evidence type="ECO:0000256" key="1">
    <source>
        <dbReference type="ARBA" id="ARBA00001966"/>
    </source>
</evidence>
<dbReference type="SMART" id="SM00491">
    <property type="entry name" value="HELICc2"/>
    <property type="match status" value="1"/>
</dbReference>
<dbReference type="PANTHER" id="PTHR11472">
    <property type="entry name" value="DNA REPAIR DEAD HELICASE RAD3/XP-D SUBFAMILY MEMBER"/>
    <property type="match status" value="1"/>
</dbReference>
<sequence length="529" mass="59534">FARVAQNIPLDLALNILLETLLEKLKERWLSTGVWHNLELVKTVIVEPQRGEKTDFDELLQVYYDAIKYKGEKDGALLVAVCRGKVSEGLDFSDDNARAVITIGIPFPNVKDLQVELKRQYNDQHSKLRGLLPGRQWYEIQAYRALNQALGRCIRHKNDWGALILVDDRFRSNPSRYISGLSKWVRQLIQHHSTFESALESLAEFSKKHQKVNDIYKEERKSIQDNESTLAVACLKDNTSTYLLEAASHLSPEYPREGKYPKMIDKSPSLPRGIISRKEKNDPLVLEESAQAVGAEKIVISRSTSPTFNKQTNRVSWSGSNFLEQYLTGKILTGTPKFRSSEDCASNSSTFKTEKGCEAVLPLTGKYESSSLTVNTSLGPCPQSETIVPSIRINATLLNPEDPDIQLSLVCEEAELSTSNTTFETEAEDESIYFTPELYDPIDTNEEKNELVGTDRDNRLANNSNCILAEDLFEIKTVKGVDSVREMKAEDCTGTKLNRLMHIKESKVDDIGSHVKTTHISELELGKNS</sequence>
<evidence type="ECO:0000256" key="18">
    <source>
        <dbReference type="ARBA" id="ARBA00082714"/>
    </source>
</evidence>
<dbReference type="GO" id="GO:0016818">
    <property type="term" value="F:hydrolase activity, acting on acid anhydrides, in phosphorus-containing anhydrides"/>
    <property type="evidence" value="ECO:0007669"/>
    <property type="project" value="InterPro"/>
</dbReference>
<dbReference type="GO" id="GO:0005634">
    <property type="term" value="C:nucleus"/>
    <property type="evidence" value="ECO:0007669"/>
    <property type="project" value="UniProtKB-SubCell"/>
</dbReference>
<dbReference type="EMBL" id="SGJD01007406">
    <property type="protein sequence ID" value="KAB0389440.1"/>
    <property type="molecule type" value="Genomic_DNA"/>
</dbReference>
<keyword evidence="7" id="KW-0227">DNA damage</keyword>
<evidence type="ECO:0000256" key="3">
    <source>
        <dbReference type="ARBA" id="ARBA00008792"/>
    </source>
</evidence>
<keyword evidence="15" id="KW-0539">Nucleus</keyword>
<gene>
    <name evidence="20" type="ORF">E2I00_014134</name>
</gene>
<keyword evidence="11" id="KW-0408">Iron</keyword>
<evidence type="ECO:0000256" key="6">
    <source>
        <dbReference type="ARBA" id="ARBA00022741"/>
    </source>
</evidence>
<comment type="subcellular location">
    <subcellularLocation>
        <location evidence="2">Nucleus</location>
    </subcellularLocation>
</comment>
<dbReference type="PANTHER" id="PTHR11472:SF47">
    <property type="entry name" value="FANCONI ANEMIA GROUP J PROTEIN"/>
    <property type="match status" value="1"/>
</dbReference>
<evidence type="ECO:0000256" key="16">
    <source>
        <dbReference type="ARBA" id="ARBA00044969"/>
    </source>
</evidence>
<evidence type="ECO:0000259" key="19">
    <source>
        <dbReference type="SMART" id="SM00491"/>
    </source>
</evidence>
<dbReference type="FunFam" id="3.40.50.300:FF:000731">
    <property type="entry name" value="Fanconi anemia group J protein homolog"/>
    <property type="match status" value="1"/>
</dbReference>
<dbReference type="InterPro" id="IPR006555">
    <property type="entry name" value="ATP-dep_Helicase_C"/>
</dbReference>
<dbReference type="EC" id="5.6.2.3" evidence="16"/>
<comment type="similarity">
    <text evidence="3">Belongs to the DEAD box helicase family. DEAH subfamily.</text>
</comment>
<accession>A0A643BNW3</accession>
<evidence type="ECO:0000256" key="2">
    <source>
        <dbReference type="ARBA" id="ARBA00004123"/>
    </source>
</evidence>
<evidence type="ECO:0000256" key="8">
    <source>
        <dbReference type="ARBA" id="ARBA00022801"/>
    </source>
</evidence>
<organism evidence="20 21">
    <name type="scientific">Balaenoptera physalus</name>
    <name type="common">Fin whale</name>
    <name type="synonym">Balaena physalus</name>
    <dbReference type="NCBI Taxonomy" id="9770"/>
    <lineage>
        <taxon>Eukaryota</taxon>
        <taxon>Metazoa</taxon>
        <taxon>Chordata</taxon>
        <taxon>Craniata</taxon>
        <taxon>Vertebrata</taxon>
        <taxon>Euteleostomi</taxon>
        <taxon>Mammalia</taxon>
        <taxon>Eutheria</taxon>
        <taxon>Laurasiatheria</taxon>
        <taxon>Artiodactyla</taxon>
        <taxon>Whippomorpha</taxon>
        <taxon>Cetacea</taxon>
        <taxon>Mysticeti</taxon>
        <taxon>Balaenopteridae</taxon>
        <taxon>Balaenoptera</taxon>
    </lineage>
</organism>
<evidence type="ECO:0000256" key="13">
    <source>
        <dbReference type="ARBA" id="ARBA00023204"/>
    </source>
</evidence>
<comment type="cofactor">
    <cofactor evidence="1">
        <name>[4Fe-4S] cluster</name>
        <dbReference type="ChEBI" id="CHEBI:49883"/>
    </cofactor>
</comment>
<dbReference type="GO" id="GO:0043139">
    <property type="term" value="F:5'-3' DNA helicase activity"/>
    <property type="evidence" value="ECO:0007669"/>
    <property type="project" value="UniProtKB-EC"/>
</dbReference>
<dbReference type="Proteomes" id="UP000437017">
    <property type="component" value="Unassembled WGS sequence"/>
</dbReference>
<proteinExistence type="inferred from homology"/>
<keyword evidence="21" id="KW-1185">Reference proteome</keyword>
<dbReference type="InterPro" id="IPR027417">
    <property type="entry name" value="P-loop_NTPase"/>
</dbReference>
<keyword evidence="8" id="KW-0378">Hydrolase</keyword>
<dbReference type="Gene3D" id="3.40.50.300">
    <property type="entry name" value="P-loop containing nucleotide triphosphate hydrolases"/>
    <property type="match status" value="1"/>
</dbReference>
<name>A0A643BNW3_BALPH</name>
<dbReference type="GO" id="GO:0006289">
    <property type="term" value="P:nucleotide-excision repair"/>
    <property type="evidence" value="ECO:0007669"/>
    <property type="project" value="TreeGrafter"/>
</dbReference>
<dbReference type="OrthoDB" id="19182at2759"/>
<keyword evidence="13" id="KW-0234">DNA repair</keyword>
<comment type="caution">
    <text evidence="20">The sequence shown here is derived from an EMBL/GenBank/DDBJ whole genome shotgun (WGS) entry which is preliminary data.</text>
</comment>
<feature type="domain" description="ATP-dependent helicase C-terminal" evidence="19">
    <location>
        <begin position="15"/>
        <end position="172"/>
    </location>
</feature>
<evidence type="ECO:0000256" key="17">
    <source>
        <dbReference type="ARBA" id="ARBA00048954"/>
    </source>
</evidence>
<dbReference type="GO" id="GO:0003676">
    <property type="term" value="F:nucleic acid binding"/>
    <property type="evidence" value="ECO:0007669"/>
    <property type="project" value="InterPro"/>
</dbReference>
<dbReference type="GO" id="GO:1990918">
    <property type="term" value="P:double-strand break repair involved in meiotic recombination"/>
    <property type="evidence" value="ECO:0007669"/>
    <property type="project" value="TreeGrafter"/>
</dbReference>
<evidence type="ECO:0000256" key="9">
    <source>
        <dbReference type="ARBA" id="ARBA00022806"/>
    </source>
</evidence>
<evidence type="ECO:0000256" key="14">
    <source>
        <dbReference type="ARBA" id="ARBA00023235"/>
    </source>
</evidence>
<dbReference type="GO" id="GO:0051539">
    <property type="term" value="F:4 iron, 4 sulfur cluster binding"/>
    <property type="evidence" value="ECO:0007669"/>
    <property type="project" value="UniProtKB-KW"/>
</dbReference>
<protein>
    <recommendedName>
        <fullName evidence="16">DNA 5'-3' helicase</fullName>
        <ecNumber evidence="16">5.6.2.3</ecNumber>
    </recommendedName>
    <alternativeName>
        <fullName evidence="18">DNA 5'-3' helicase FANCJ</fullName>
    </alternativeName>
</protein>
<keyword evidence="14" id="KW-0413">Isomerase</keyword>
<keyword evidence="4" id="KW-0004">4Fe-4S</keyword>
<dbReference type="CDD" id="cd18788">
    <property type="entry name" value="SF2_C_XPD"/>
    <property type="match status" value="1"/>
</dbReference>
<evidence type="ECO:0000256" key="11">
    <source>
        <dbReference type="ARBA" id="ARBA00023004"/>
    </source>
</evidence>
<keyword evidence="5" id="KW-0479">Metal-binding</keyword>
<dbReference type="AlphaFoldDB" id="A0A643BNW3"/>
<evidence type="ECO:0000256" key="4">
    <source>
        <dbReference type="ARBA" id="ARBA00022485"/>
    </source>
</evidence>
<keyword evidence="12" id="KW-0411">Iron-sulfur</keyword>